<organism evidence="2 3">
    <name type="scientific">Gossypium raimondii</name>
    <name type="common">Peruvian cotton</name>
    <name type="synonym">Gossypium klotzschianum subsp. raimondii</name>
    <dbReference type="NCBI Taxonomy" id="29730"/>
    <lineage>
        <taxon>Eukaryota</taxon>
        <taxon>Viridiplantae</taxon>
        <taxon>Streptophyta</taxon>
        <taxon>Embryophyta</taxon>
        <taxon>Tracheophyta</taxon>
        <taxon>Spermatophyta</taxon>
        <taxon>Magnoliopsida</taxon>
        <taxon>eudicotyledons</taxon>
        <taxon>Gunneridae</taxon>
        <taxon>Pentapetalae</taxon>
        <taxon>rosids</taxon>
        <taxon>malvids</taxon>
        <taxon>Malvales</taxon>
        <taxon>Malvaceae</taxon>
        <taxon>Malvoideae</taxon>
        <taxon>Gossypium</taxon>
    </lineage>
</organism>
<accession>A0A7J8PL93</accession>
<evidence type="ECO:0000313" key="3">
    <source>
        <dbReference type="Proteomes" id="UP000593578"/>
    </source>
</evidence>
<proteinExistence type="predicted"/>
<evidence type="ECO:0000313" key="2">
    <source>
        <dbReference type="EMBL" id="MBA0590061.1"/>
    </source>
</evidence>
<gene>
    <name evidence="2" type="ORF">Gorai_018780</name>
</gene>
<feature type="non-terminal residue" evidence="2">
    <location>
        <position position="1"/>
    </location>
</feature>
<dbReference type="Proteomes" id="UP000593578">
    <property type="component" value="Unassembled WGS sequence"/>
</dbReference>
<protein>
    <recommendedName>
        <fullName evidence="1">Reverse transcriptase zinc-binding domain-containing protein</fullName>
    </recommendedName>
</protein>
<dbReference type="EMBL" id="JABEZZ010000007">
    <property type="protein sequence ID" value="MBA0590061.1"/>
    <property type="molecule type" value="Genomic_DNA"/>
</dbReference>
<feature type="domain" description="Reverse transcriptase zinc-binding" evidence="1">
    <location>
        <begin position="1"/>
        <end position="52"/>
    </location>
</feature>
<comment type="caution">
    <text evidence="2">The sequence shown here is derived from an EMBL/GenBank/DDBJ whole genome shotgun (WGS) entry which is preliminary data.</text>
</comment>
<dbReference type="Pfam" id="PF13966">
    <property type="entry name" value="zf-RVT"/>
    <property type="match status" value="1"/>
</dbReference>
<evidence type="ECO:0000259" key="1">
    <source>
        <dbReference type="Pfam" id="PF13966"/>
    </source>
</evidence>
<dbReference type="InterPro" id="IPR026960">
    <property type="entry name" value="RVT-Znf"/>
</dbReference>
<dbReference type="PANTHER" id="PTHR47074">
    <property type="entry name" value="BNAC02G40300D PROTEIN"/>
    <property type="match status" value="1"/>
</dbReference>
<dbReference type="InterPro" id="IPR052929">
    <property type="entry name" value="RNase_H-like_EbsB-rel"/>
</dbReference>
<sequence length="225" mass="25828">PPKVKESTWRCLRYFLPCKSRLANRRIFIEPVCARRGEHETMDHILLSCNIAVPESSSIASNFNQFSDVDFLWSQVRSAALGQCCRILTIAWCLWFHPNLIVWKQTDVFAAEIVAKGDRFLTEWKDARAVFTRVQRFSMSFVNSRVDWEKLVVDLFKCNVGAASSFRLGCSSFSAIIWDHNSTCFRGCSVTINTMWEVRMAELLAIREALSWMNTLNVANVVLES</sequence>
<reference evidence="2 3" key="1">
    <citation type="journal article" date="2019" name="Genome Biol. Evol.">
        <title>Insights into the evolution of the New World diploid cottons (Gossypium, subgenus Houzingenia) based on genome sequencing.</title>
        <authorList>
            <person name="Grover C.E."/>
            <person name="Arick M.A. 2nd"/>
            <person name="Thrash A."/>
            <person name="Conover J.L."/>
            <person name="Sanders W.S."/>
            <person name="Peterson D.G."/>
            <person name="Frelichowski J.E."/>
            <person name="Scheffler J.A."/>
            <person name="Scheffler B.E."/>
            <person name="Wendel J.F."/>
        </authorList>
    </citation>
    <scope>NUCLEOTIDE SEQUENCE [LARGE SCALE GENOMIC DNA]</scope>
    <source>
        <strain evidence="2">8</strain>
        <tissue evidence="2">Leaf</tissue>
    </source>
</reference>
<dbReference type="AlphaFoldDB" id="A0A7J8PL93"/>
<name>A0A7J8PL93_GOSRA</name>
<dbReference type="PANTHER" id="PTHR47074:SF11">
    <property type="entry name" value="REVERSE TRANSCRIPTASE-LIKE PROTEIN"/>
    <property type="match status" value="1"/>
</dbReference>